<feature type="signal peptide" evidence="2">
    <location>
        <begin position="1"/>
        <end position="25"/>
    </location>
</feature>
<dbReference type="Proteomes" id="UP000176915">
    <property type="component" value="Unassembled WGS sequence"/>
</dbReference>
<feature type="transmembrane region" description="Helical" evidence="1">
    <location>
        <begin position="62"/>
        <end position="80"/>
    </location>
</feature>
<name>A0A1F5SU40_9BACT</name>
<protein>
    <recommendedName>
        <fullName evidence="5">DUF4134 domain-containing protein</fullName>
    </recommendedName>
</protein>
<keyword evidence="1" id="KW-0812">Transmembrane</keyword>
<dbReference type="InterPro" id="IPR043993">
    <property type="entry name" value="T4SS_pilin"/>
</dbReference>
<dbReference type="EMBL" id="MFFY01000058">
    <property type="protein sequence ID" value="OGF30149.1"/>
    <property type="molecule type" value="Genomic_DNA"/>
</dbReference>
<evidence type="ECO:0008006" key="5">
    <source>
        <dbReference type="Google" id="ProtNLM"/>
    </source>
</evidence>
<evidence type="ECO:0000313" key="3">
    <source>
        <dbReference type="EMBL" id="OGF30149.1"/>
    </source>
</evidence>
<keyword evidence="2" id="KW-0732">Signal</keyword>
<keyword evidence="1" id="KW-0472">Membrane</keyword>
<feature type="transmembrane region" description="Helical" evidence="1">
    <location>
        <begin position="101"/>
        <end position="126"/>
    </location>
</feature>
<proteinExistence type="predicted"/>
<sequence length="129" mass="13690">MRNKIIIYLLILASAFILSAQICYAATPDGTSQGGTTDTVSLANPLTGTQSSKSVPELLGQIIYYAMGIIGSLALVMFIYGGAVWMLSRGNQEQVSKGKNIIIWATLGLAIIFTAYALIRFVILAIGGT</sequence>
<gene>
    <name evidence="3" type="ORF">A3H09_02005</name>
</gene>
<reference evidence="3 4" key="1">
    <citation type="journal article" date="2016" name="Nat. Commun.">
        <title>Thousands of microbial genomes shed light on interconnected biogeochemical processes in an aquifer system.</title>
        <authorList>
            <person name="Anantharaman K."/>
            <person name="Brown C.T."/>
            <person name="Hug L.A."/>
            <person name="Sharon I."/>
            <person name="Castelle C.J."/>
            <person name="Probst A.J."/>
            <person name="Thomas B.C."/>
            <person name="Singh A."/>
            <person name="Wilkins M.J."/>
            <person name="Karaoz U."/>
            <person name="Brodie E.L."/>
            <person name="Williams K.H."/>
            <person name="Hubbard S.S."/>
            <person name="Banfield J.F."/>
        </authorList>
    </citation>
    <scope>NUCLEOTIDE SEQUENCE [LARGE SCALE GENOMIC DNA]</scope>
</reference>
<feature type="chain" id="PRO_5009521286" description="DUF4134 domain-containing protein" evidence="2">
    <location>
        <begin position="26"/>
        <end position="129"/>
    </location>
</feature>
<organism evidence="3 4">
    <name type="scientific">Candidatus Falkowbacteria bacterium RIFCSPLOWO2_12_FULL_45_13</name>
    <dbReference type="NCBI Taxonomy" id="1797991"/>
    <lineage>
        <taxon>Bacteria</taxon>
        <taxon>Candidatus Falkowiibacteriota</taxon>
    </lineage>
</organism>
<evidence type="ECO:0000256" key="1">
    <source>
        <dbReference type="SAM" id="Phobius"/>
    </source>
</evidence>
<dbReference type="Pfam" id="PF18895">
    <property type="entry name" value="T4SS_pilin"/>
    <property type="match status" value="1"/>
</dbReference>
<accession>A0A1F5SU40</accession>
<dbReference type="AlphaFoldDB" id="A0A1F5SU40"/>
<keyword evidence="1" id="KW-1133">Transmembrane helix</keyword>
<evidence type="ECO:0000313" key="4">
    <source>
        <dbReference type="Proteomes" id="UP000176915"/>
    </source>
</evidence>
<evidence type="ECO:0000256" key="2">
    <source>
        <dbReference type="SAM" id="SignalP"/>
    </source>
</evidence>
<comment type="caution">
    <text evidence="3">The sequence shown here is derived from an EMBL/GenBank/DDBJ whole genome shotgun (WGS) entry which is preliminary data.</text>
</comment>